<dbReference type="Proteomes" id="UP001201812">
    <property type="component" value="Unassembled WGS sequence"/>
</dbReference>
<dbReference type="AlphaFoldDB" id="A0AAD4MY14"/>
<organism evidence="1 2">
    <name type="scientific">Ditylenchus destructor</name>
    <dbReference type="NCBI Taxonomy" id="166010"/>
    <lineage>
        <taxon>Eukaryota</taxon>
        <taxon>Metazoa</taxon>
        <taxon>Ecdysozoa</taxon>
        <taxon>Nematoda</taxon>
        <taxon>Chromadorea</taxon>
        <taxon>Rhabditida</taxon>
        <taxon>Tylenchina</taxon>
        <taxon>Tylenchomorpha</taxon>
        <taxon>Sphaerularioidea</taxon>
        <taxon>Anguinidae</taxon>
        <taxon>Anguininae</taxon>
        <taxon>Ditylenchus</taxon>
    </lineage>
</organism>
<keyword evidence="2" id="KW-1185">Reference proteome</keyword>
<sequence>MNEFAVWSIKDLMNAGECLDKCEKRVVYSEEFILVSKLKLMYDAAKPLHDNIAETTKLKDCIEKLRSDQTILQLVQIPWNFHSSISQYDEKCRSLLENMKKTVPVMRHKCGDRGTELALKSQKESLISFSKMKGIKMLPGKCHELLRFLNAPKKTGSNLFVKSMATIADKIFG</sequence>
<accession>A0AAD4MY14</accession>
<proteinExistence type="predicted"/>
<name>A0AAD4MY14_9BILA</name>
<gene>
    <name evidence="1" type="ORF">DdX_13928</name>
</gene>
<protein>
    <submittedName>
        <fullName evidence="1">Uncharacterized protein</fullName>
    </submittedName>
</protein>
<evidence type="ECO:0000313" key="2">
    <source>
        <dbReference type="Proteomes" id="UP001201812"/>
    </source>
</evidence>
<evidence type="ECO:0000313" key="1">
    <source>
        <dbReference type="EMBL" id="KAI1704997.1"/>
    </source>
</evidence>
<dbReference type="EMBL" id="JAKKPZ010000061">
    <property type="protein sequence ID" value="KAI1704997.1"/>
    <property type="molecule type" value="Genomic_DNA"/>
</dbReference>
<reference evidence="1" key="1">
    <citation type="submission" date="2022-01" db="EMBL/GenBank/DDBJ databases">
        <title>Genome Sequence Resource for Two Populations of Ditylenchus destructor, the Migratory Endoparasitic Phytonematode.</title>
        <authorList>
            <person name="Zhang H."/>
            <person name="Lin R."/>
            <person name="Xie B."/>
        </authorList>
    </citation>
    <scope>NUCLEOTIDE SEQUENCE</scope>
    <source>
        <strain evidence="1">BazhouSP</strain>
    </source>
</reference>
<comment type="caution">
    <text evidence="1">The sequence shown here is derived from an EMBL/GenBank/DDBJ whole genome shotgun (WGS) entry which is preliminary data.</text>
</comment>